<organism evidence="1 2">
    <name type="scientific">Colletotrichum sojae</name>
    <dbReference type="NCBI Taxonomy" id="2175907"/>
    <lineage>
        <taxon>Eukaryota</taxon>
        <taxon>Fungi</taxon>
        <taxon>Dikarya</taxon>
        <taxon>Ascomycota</taxon>
        <taxon>Pezizomycotina</taxon>
        <taxon>Sordariomycetes</taxon>
        <taxon>Hypocreomycetidae</taxon>
        <taxon>Glomerellales</taxon>
        <taxon>Glomerellaceae</taxon>
        <taxon>Colletotrichum</taxon>
        <taxon>Colletotrichum orchidearum species complex</taxon>
    </lineage>
</organism>
<evidence type="ECO:0000313" key="1">
    <source>
        <dbReference type="EMBL" id="KAF6812163.1"/>
    </source>
</evidence>
<proteinExistence type="predicted"/>
<keyword evidence="2" id="KW-1185">Reference proteome</keyword>
<dbReference type="AlphaFoldDB" id="A0A8H6MXT0"/>
<reference evidence="1 2" key="1">
    <citation type="journal article" date="2020" name="Phytopathology">
        <title>Genome Sequence Resources of Colletotrichum truncatum, C. plurivorum, C. musicola, and C. sojae: Four Species Pathogenic to Soybean (Glycine max).</title>
        <authorList>
            <person name="Rogerio F."/>
            <person name="Boufleur T.R."/>
            <person name="Ciampi-Guillardi M."/>
            <person name="Sukno S.A."/>
            <person name="Thon M.R."/>
            <person name="Massola Junior N.S."/>
            <person name="Baroncelli R."/>
        </authorList>
    </citation>
    <scope>NUCLEOTIDE SEQUENCE [LARGE SCALE GENOMIC DNA]</scope>
    <source>
        <strain evidence="1 2">LFN0009</strain>
    </source>
</reference>
<name>A0A8H6MXT0_9PEZI</name>
<dbReference type="EMBL" id="WIGN01000066">
    <property type="protein sequence ID" value="KAF6812163.1"/>
    <property type="molecule type" value="Genomic_DNA"/>
</dbReference>
<evidence type="ECO:0000313" key="2">
    <source>
        <dbReference type="Proteomes" id="UP000652219"/>
    </source>
</evidence>
<sequence length="370" mass="39929">MYVVLSGDYDGDGHGSGWTGTVTDGRKGKDAGKTTEVVTGAASGWVALDGRAGLGMSVGGRCGLFSQGPDGFAVGMPTVYMRVAGQSSPLLPPENTPRQGSCCCPDWPGMLDVSAIPPNTAASCALRTPVPLSLVTTTPPGSFPFSRSWNERYTLSRLLAPTTRHSSSVFPRRRAPSWPPNSASPSSWPHLRPWTLAARSPSSHLTWPELAPRRLHVAQPACWRREVTPSTWKQAEEAAAGLGKMLQPVCLLPPSSPGFLSFFSRNQLCVQSLRSCLVQRSMTVLRLLKSQQDDVCFALDETRIVKPRAVCFQCCLELAPSLHLRRRRPSPALTIIKVPPSFQTPSARRENASAVAVNVAWPSAPSIPRP</sequence>
<dbReference type="Proteomes" id="UP000652219">
    <property type="component" value="Unassembled WGS sequence"/>
</dbReference>
<gene>
    <name evidence="1" type="ORF">CSOJ01_05287</name>
</gene>
<comment type="caution">
    <text evidence="1">The sequence shown here is derived from an EMBL/GenBank/DDBJ whole genome shotgun (WGS) entry which is preliminary data.</text>
</comment>
<accession>A0A8H6MXT0</accession>
<protein>
    <submittedName>
        <fullName evidence="1">Uncharacterized protein</fullName>
    </submittedName>
</protein>